<evidence type="ECO:0000313" key="2">
    <source>
        <dbReference type="EMBL" id="MDC0740418.1"/>
    </source>
</evidence>
<gene>
    <name evidence="2" type="ORF">POL67_03610</name>
</gene>
<evidence type="ECO:0000313" key="3">
    <source>
        <dbReference type="Proteomes" id="UP001221411"/>
    </source>
</evidence>
<dbReference type="RefSeq" id="WP_271915625.1">
    <property type="nucleotide sequence ID" value="NZ_JAQNDO010000001.1"/>
</dbReference>
<dbReference type="PANTHER" id="PTHR19879">
    <property type="entry name" value="TRANSCRIPTION INITIATION FACTOR TFIID"/>
    <property type="match status" value="1"/>
</dbReference>
<organism evidence="2 3">
    <name type="scientific">Polyangium mundeleinium</name>
    <dbReference type="NCBI Taxonomy" id="2995306"/>
    <lineage>
        <taxon>Bacteria</taxon>
        <taxon>Pseudomonadati</taxon>
        <taxon>Myxococcota</taxon>
        <taxon>Polyangia</taxon>
        <taxon>Polyangiales</taxon>
        <taxon>Polyangiaceae</taxon>
        <taxon>Polyangium</taxon>
    </lineage>
</organism>
<accession>A0ABT5EGV7</accession>
<keyword evidence="3" id="KW-1185">Reference proteome</keyword>
<proteinExistence type="predicted"/>
<name>A0ABT5EGV7_9BACT</name>
<dbReference type="SUPFAM" id="SSF69322">
    <property type="entry name" value="Tricorn protease domain 2"/>
    <property type="match status" value="1"/>
</dbReference>
<feature type="chain" id="PRO_5047373027" evidence="1">
    <location>
        <begin position="22"/>
        <end position="667"/>
    </location>
</feature>
<feature type="signal peptide" evidence="1">
    <location>
        <begin position="1"/>
        <end position="21"/>
    </location>
</feature>
<keyword evidence="1" id="KW-0732">Signal</keyword>
<dbReference type="Proteomes" id="UP001221411">
    <property type="component" value="Unassembled WGS sequence"/>
</dbReference>
<dbReference type="EMBL" id="JAQNDO010000001">
    <property type="protein sequence ID" value="MDC0740418.1"/>
    <property type="molecule type" value="Genomic_DNA"/>
</dbReference>
<sequence length="667" mass="71199">MRPRSLLFPALAAVLLAVGCAGRDAQKAAALSPRAAPKKSAPAMPDAPPWRGNPGFLHDFNEIAGVAMSHGGTLVAVADHTHGSFGCFAYSNYRVAVYESATRQEIASLRGHHELWLDAMAFTPSGETLAILAHGEPWFGHPRAEIALLNPRTGDGHTFEVEPPGPTGHLRLSVANSAVAVGVFPEGNVHVWKVPSGEPLTTTRDPSAVAMALSEDGSMLALVTKDNRIRWQRLPEGRVASDLASPSGAPRSLRFQGDRLIYEAKDGEVWAVPVSGAAPSLIGKVRPDATFIGVNANGQVVDVLQKEGVATVAEGPRAHALPWHGTAPDMFDLMRRRDEAHADAVAALSPEGARVVAARGSHVFVRRTGDAAEETTFGRHLRGTPRGIGPLADGAVLLGAVWNDGTARIWNVLTGQPVVPENGALPPLVSMEFHILGAVATLGKDGTAVVWERQGTTLKQRHSLRTNGPASVVRFDALGLRLLVGTRRGEVVVVDVTTGKTKRVVRTGGKAITEMEPEYKGTVRIWVAPERALVLDLETGKLRPDSNEGVIDLLDGDPNAPTEPWRPWFHVDCWDAECHLLQENGPDATEPRLLLGSFGVLDQPGAAFVRAHGQVDTLATPSAEFFVCRKGGRTYPFSHCRDLVETPGLLGRVLDEVCAQGAAVCPR</sequence>
<comment type="caution">
    <text evidence="2">The sequence shown here is derived from an EMBL/GenBank/DDBJ whole genome shotgun (WGS) entry which is preliminary data.</text>
</comment>
<evidence type="ECO:0000256" key="1">
    <source>
        <dbReference type="SAM" id="SignalP"/>
    </source>
</evidence>
<dbReference type="PROSITE" id="PS51257">
    <property type="entry name" value="PROKAR_LIPOPROTEIN"/>
    <property type="match status" value="1"/>
</dbReference>
<dbReference type="Gene3D" id="2.130.10.10">
    <property type="entry name" value="YVTN repeat-like/Quinoprotein amine dehydrogenase"/>
    <property type="match status" value="2"/>
</dbReference>
<dbReference type="PANTHER" id="PTHR19879:SF9">
    <property type="entry name" value="TRANSCRIPTION INITIATION FACTOR TFIID SUBUNIT 5"/>
    <property type="match status" value="1"/>
</dbReference>
<dbReference type="InterPro" id="IPR015943">
    <property type="entry name" value="WD40/YVTN_repeat-like_dom_sf"/>
</dbReference>
<protein>
    <submittedName>
        <fullName evidence="2">WD40 repeat domain-containing protein</fullName>
    </submittedName>
</protein>
<reference evidence="2 3" key="1">
    <citation type="submission" date="2022-11" db="EMBL/GenBank/DDBJ databases">
        <title>Minimal conservation of predation-associated metabolite biosynthetic gene clusters underscores biosynthetic potential of Myxococcota including descriptions for ten novel species: Archangium lansinium sp. nov., Myxococcus landrumus sp. nov., Nannocystis bai.</title>
        <authorList>
            <person name="Ahearne A."/>
            <person name="Stevens C."/>
            <person name="Dowd S."/>
        </authorList>
    </citation>
    <scope>NUCLEOTIDE SEQUENCE [LARGE SCALE GENOMIC DNA]</scope>
    <source>
        <strain evidence="2 3">RJM3</strain>
    </source>
</reference>